<evidence type="ECO:0000313" key="11">
    <source>
        <dbReference type="Proteomes" id="UP000294508"/>
    </source>
</evidence>
<keyword evidence="11" id="KW-1185">Reference proteome</keyword>
<dbReference type="InterPro" id="IPR036852">
    <property type="entry name" value="Peptidase_S8/S53_dom_sf"/>
</dbReference>
<dbReference type="Gene3D" id="3.40.50.200">
    <property type="entry name" value="Peptidase S8/S53 domain"/>
    <property type="match status" value="1"/>
</dbReference>
<protein>
    <submittedName>
        <fullName evidence="10">Subtilisin family serine protease</fullName>
    </submittedName>
</protein>
<sequence length="1228" mass="130220">MSTRSSRLAKSLLAMVVASSLTLATTSAQAADPGNTSTTERPTPGASTHRITLVTGDVAELTTSSNGQVSARLTSDEPYYFGNFDGDLTLVPAEAYPLLTEGRLDKRLFNLTDLVAQGYDDAKSDRLPLLLTAPSTLRSTPPAPQAATVRRTLPSVGSTAVNVQKSDAKTFWDSVSGPTTFKSGSQVSKIWLDGRTRATLDQSTKQIGAPAAWKSGYDGRGVKVAVLDTGYDAGHPDLAKQVIASESFIPDQAVQDLHGHGTHTASIVAGLGTASDGKRKGVAPGAELLIGKVLDNGGGGYDSEAIAGMEWAVQQGAKVVSMSLGGWPTDGSDPMSQAVDRLSKSSGALFVIAAGNAGAEETVGSPGAAAEALTVGAVDRDDQLAYFSSRGPRLGDGALKPEVTAPGVEIAAARAAGTVQGHVLSQYYTAMSGTSMATPHVAGAAAILSQRHPDWTGSQLKAALAATAVPSAAARTDQQGLGRIDIPKALDPKVLPDTANLFFGDLSWSGPTAPVPVTRKVAYRNNSDKPVTLDLTVDAQSPAKVKAAITVNPARLTIPAGGTASATVTLDLAKTQPAKYSGVVTARSGSTSYRTGLAFAAGGRMHQVTVKGIGRDGQPATTKTGASGVQLWNQATGDVNGIAFDQTGSRTLEVPTGRYSVMAYAMGGDEANWTNSVTLMGDPDEWIDRDRTFTFDARQANKVTVKTPLRADGQRVGLAWHRKIGDRDAVSGWAYDERVMNGVYVQDFGKVANGTFQVVQRWDLAQPKLTVDVSGTGSSFRLPTPDEASYRTVFVGNEKLPLYNGGDGTAAELAGAKDKVALVRWRSLNQVVPQVKAAKDAGAKAIFMYKEAPGFWSTGSEQGIPFYLLRAEQGKQLLDLLAKGPVTFQLNGLLDSTYRYDLAVGPSTVSGPLTYDIAKMRPAAVTTNYNRNDAWYLHLDQRSAYLPGISTGLSSSRQVTGPVVRTDYLATDVKGVTWDERTVAGEWNESGYEYTIARGYRPNEKVTRGWWESLTRPAIPYNATGSESEGLPVARFENALRIAIPQYVSGDSDTYGWGDRGDVTSLKLSSNGVELGRKDWSVAQFAIPAKAAWYELVLDQKRGPNSWATTSTATHTEWRFVSKPAQGRSVLPLVQVDYKVANGWLDLKPGYQPGARGLGLFRTTAEISYDGKTWQRLHLSPRGLGGTVGARIPVAPGDASYANVRVTATDLVGNKISQTIEKAWAVER</sequence>
<accession>A0A4R2HK28</accession>
<dbReference type="Gene3D" id="3.50.30.30">
    <property type="match status" value="1"/>
</dbReference>
<dbReference type="Proteomes" id="UP000294508">
    <property type="component" value="Unassembled WGS sequence"/>
</dbReference>
<dbReference type="InterPro" id="IPR046450">
    <property type="entry name" value="PA_dom_sf"/>
</dbReference>
<keyword evidence="3 6" id="KW-0378">Hydrolase</keyword>
<evidence type="ECO:0000256" key="4">
    <source>
        <dbReference type="ARBA" id="ARBA00022825"/>
    </source>
</evidence>
<dbReference type="InterPro" id="IPR000209">
    <property type="entry name" value="Peptidase_S8/S53_dom"/>
</dbReference>
<dbReference type="CDD" id="cd07487">
    <property type="entry name" value="Peptidases_S8_1"/>
    <property type="match status" value="1"/>
</dbReference>
<evidence type="ECO:0000256" key="1">
    <source>
        <dbReference type="ARBA" id="ARBA00011073"/>
    </source>
</evidence>
<evidence type="ECO:0000259" key="9">
    <source>
        <dbReference type="Pfam" id="PF00082"/>
    </source>
</evidence>
<reference evidence="10 11" key="1">
    <citation type="journal article" date="2015" name="Stand. Genomic Sci.">
        <title>Genomic Encyclopedia of Bacterial and Archaeal Type Strains, Phase III: the genomes of soil and plant-associated and newly described type strains.</title>
        <authorList>
            <person name="Whitman W.B."/>
            <person name="Woyke T."/>
            <person name="Klenk H.P."/>
            <person name="Zhou Y."/>
            <person name="Lilburn T.G."/>
            <person name="Beck B.J."/>
            <person name="De Vos P."/>
            <person name="Vandamme P."/>
            <person name="Eisen J.A."/>
            <person name="Garrity G."/>
            <person name="Hugenholtz P."/>
            <person name="Kyrpides N.C."/>
        </authorList>
    </citation>
    <scope>NUCLEOTIDE SEQUENCE [LARGE SCALE GENOMIC DNA]</scope>
    <source>
        <strain evidence="10 11">VKM Ac-2572</strain>
    </source>
</reference>
<organism evidence="10 11">
    <name type="scientific">Kribbella steppae</name>
    <dbReference type="NCBI Taxonomy" id="2512223"/>
    <lineage>
        <taxon>Bacteria</taxon>
        <taxon>Bacillati</taxon>
        <taxon>Actinomycetota</taxon>
        <taxon>Actinomycetes</taxon>
        <taxon>Propionibacteriales</taxon>
        <taxon>Kribbellaceae</taxon>
        <taxon>Kribbella</taxon>
    </lineage>
</organism>
<feature type="active site" description="Charge relay system" evidence="5 6">
    <location>
        <position position="435"/>
    </location>
</feature>
<dbReference type="PRINTS" id="PR00723">
    <property type="entry name" value="SUBTILISIN"/>
</dbReference>
<keyword evidence="2 6" id="KW-0645">Protease</keyword>
<feature type="active site" description="Charge relay system" evidence="5 6">
    <location>
        <position position="260"/>
    </location>
</feature>
<dbReference type="GO" id="GO:0004252">
    <property type="term" value="F:serine-type endopeptidase activity"/>
    <property type="evidence" value="ECO:0007669"/>
    <property type="project" value="UniProtKB-UniRule"/>
</dbReference>
<evidence type="ECO:0000256" key="2">
    <source>
        <dbReference type="ARBA" id="ARBA00022670"/>
    </source>
</evidence>
<evidence type="ECO:0000256" key="3">
    <source>
        <dbReference type="ARBA" id="ARBA00022801"/>
    </source>
</evidence>
<dbReference type="PANTHER" id="PTHR43806:SF65">
    <property type="entry name" value="SERINE PROTEASE APRX"/>
    <property type="match status" value="1"/>
</dbReference>
<dbReference type="PROSITE" id="PS51892">
    <property type="entry name" value="SUBTILASE"/>
    <property type="match status" value="1"/>
</dbReference>
<keyword evidence="4 6" id="KW-0720">Serine protease</keyword>
<dbReference type="InterPro" id="IPR023828">
    <property type="entry name" value="Peptidase_S8_Ser-AS"/>
</dbReference>
<dbReference type="GO" id="GO:0006508">
    <property type="term" value="P:proteolysis"/>
    <property type="evidence" value="ECO:0007669"/>
    <property type="project" value="UniProtKB-KW"/>
</dbReference>
<evidence type="ECO:0000256" key="7">
    <source>
        <dbReference type="SAM" id="MobiDB-lite"/>
    </source>
</evidence>
<dbReference type="SUPFAM" id="SSF52025">
    <property type="entry name" value="PA domain"/>
    <property type="match status" value="1"/>
</dbReference>
<feature type="active site" description="Charge relay system" evidence="5 6">
    <location>
        <position position="228"/>
    </location>
</feature>
<comment type="caution">
    <text evidence="10">The sequence shown here is derived from an EMBL/GenBank/DDBJ whole genome shotgun (WGS) entry which is preliminary data.</text>
</comment>
<dbReference type="EMBL" id="SLWN01000005">
    <property type="protein sequence ID" value="TCO30193.1"/>
    <property type="molecule type" value="Genomic_DNA"/>
</dbReference>
<evidence type="ECO:0000313" key="10">
    <source>
        <dbReference type="EMBL" id="TCO30193.1"/>
    </source>
</evidence>
<name>A0A4R2HK28_9ACTN</name>
<dbReference type="PROSITE" id="PS00138">
    <property type="entry name" value="SUBTILASE_SER"/>
    <property type="match status" value="1"/>
</dbReference>
<feature type="signal peptide" evidence="8">
    <location>
        <begin position="1"/>
        <end position="30"/>
    </location>
</feature>
<feature type="chain" id="PRO_5020580320" evidence="8">
    <location>
        <begin position="31"/>
        <end position="1228"/>
    </location>
</feature>
<dbReference type="InterPro" id="IPR015500">
    <property type="entry name" value="Peptidase_S8_subtilisin-rel"/>
</dbReference>
<gene>
    <name evidence="10" type="ORF">EV652_105187</name>
</gene>
<evidence type="ECO:0000256" key="8">
    <source>
        <dbReference type="SAM" id="SignalP"/>
    </source>
</evidence>
<dbReference type="RefSeq" id="WP_242001795.1">
    <property type="nucleotide sequence ID" value="NZ_SLWN01000005.1"/>
</dbReference>
<feature type="compositionally biased region" description="Polar residues" evidence="7">
    <location>
        <begin position="34"/>
        <end position="48"/>
    </location>
</feature>
<dbReference type="PANTHER" id="PTHR43806">
    <property type="entry name" value="PEPTIDASE S8"/>
    <property type="match status" value="1"/>
</dbReference>
<keyword evidence="8" id="KW-0732">Signal</keyword>
<proteinExistence type="inferred from homology"/>
<feature type="domain" description="Peptidase S8/S53" evidence="9">
    <location>
        <begin position="219"/>
        <end position="474"/>
    </location>
</feature>
<evidence type="ECO:0000256" key="5">
    <source>
        <dbReference type="PIRSR" id="PIRSR615500-1"/>
    </source>
</evidence>
<comment type="similarity">
    <text evidence="1 6">Belongs to the peptidase S8 family.</text>
</comment>
<feature type="region of interest" description="Disordered" evidence="7">
    <location>
        <begin position="26"/>
        <end position="48"/>
    </location>
</feature>
<dbReference type="InterPro" id="IPR050131">
    <property type="entry name" value="Peptidase_S8_subtilisin-like"/>
</dbReference>
<evidence type="ECO:0000256" key="6">
    <source>
        <dbReference type="PROSITE-ProRule" id="PRU01240"/>
    </source>
</evidence>
<dbReference type="AlphaFoldDB" id="A0A4R2HK28"/>
<dbReference type="SUPFAM" id="SSF52743">
    <property type="entry name" value="Subtilisin-like"/>
    <property type="match status" value="1"/>
</dbReference>
<dbReference type="Pfam" id="PF00082">
    <property type="entry name" value="Peptidase_S8"/>
    <property type="match status" value="1"/>
</dbReference>